<name>A2Z881_ORYSI</name>
<dbReference type="Proteomes" id="UP000007015">
    <property type="component" value="Chromosome 10"/>
</dbReference>
<dbReference type="AlphaFoldDB" id="A2Z881"/>
<feature type="compositionally biased region" description="Low complexity" evidence="1">
    <location>
        <begin position="48"/>
        <end position="57"/>
    </location>
</feature>
<evidence type="ECO:0000313" key="2">
    <source>
        <dbReference type="EMBL" id="EAY78815.1"/>
    </source>
</evidence>
<evidence type="ECO:0000313" key="3">
    <source>
        <dbReference type="Proteomes" id="UP000007015"/>
    </source>
</evidence>
<evidence type="ECO:0000256" key="1">
    <source>
        <dbReference type="SAM" id="MobiDB-lite"/>
    </source>
</evidence>
<reference evidence="2 3" key="1">
    <citation type="journal article" date="2005" name="PLoS Biol.">
        <title>The genomes of Oryza sativa: a history of duplications.</title>
        <authorList>
            <person name="Yu J."/>
            <person name="Wang J."/>
            <person name="Lin W."/>
            <person name="Li S."/>
            <person name="Li H."/>
            <person name="Zhou J."/>
            <person name="Ni P."/>
            <person name="Dong W."/>
            <person name="Hu S."/>
            <person name="Zeng C."/>
            <person name="Zhang J."/>
            <person name="Zhang Y."/>
            <person name="Li R."/>
            <person name="Xu Z."/>
            <person name="Li S."/>
            <person name="Li X."/>
            <person name="Zheng H."/>
            <person name="Cong L."/>
            <person name="Lin L."/>
            <person name="Yin J."/>
            <person name="Geng J."/>
            <person name="Li G."/>
            <person name="Shi J."/>
            <person name="Liu J."/>
            <person name="Lv H."/>
            <person name="Li J."/>
            <person name="Wang J."/>
            <person name="Deng Y."/>
            <person name="Ran L."/>
            <person name="Shi X."/>
            <person name="Wang X."/>
            <person name="Wu Q."/>
            <person name="Li C."/>
            <person name="Ren X."/>
            <person name="Wang J."/>
            <person name="Wang X."/>
            <person name="Li D."/>
            <person name="Liu D."/>
            <person name="Zhang X."/>
            <person name="Ji Z."/>
            <person name="Zhao W."/>
            <person name="Sun Y."/>
            <person name="Zhang Z."/>
            <person name="Bao J."/>
            <person name="Han Y."/>
            <person name="Dong L."/>
            <person name="Ji J."/>
            <person name="Chen P."/>
            <person name="Wu S."/>
            <person name="Liu J."/>
            <person name="Xiao Y."/>
            <person name="Bu D."/>
            <person name="Tan J."/>
            <person name="Yang L."/>
            <person name="Ye C."/>
            <person name="Zhang J."/>
            <person name="Xu J."/>
            <person name="Zhou Y."/>
            <person name="Yu Y."/>
            <person name="Zhang B."/>
            <person name="Zhuang S."/>
            <person name="Wei H."/>
            <person name="Liu B."/>
            <person name="Lei M."/>
            <person name="Yu H."/>
            <person name="Li Y."/>
            <person name="Xu H."/>
            <person name="Wei S."/>
            <person name="He X."/>
            <person name="Fang L."/>
            <person name="Zhang Z."/>
            <person name="Zhang Y."/>
            <person name="Huang X."/>
            <person name="Su Z."/>
            <person name="Tong W."/>
            <person name="Li J."/>
            <person name="Tong Z."/>
            <person name="Li S."/>
            <person name="Ye J."/>
            <person name="Wang L."/>
            <person name="Fang L."/>
            <person name="Lei T."/>
            <person name="Chen C."/>
            <person name="Chen H."/>
            <person name="Xu Z."/>
            <person name="Li H."/>
            <person name="Huang H."/>
            <person name="Zhang F."/>
            <person name="Xu H."/>
            <person name="Li N."/>
            <person name="Zhao C."/>
            <person name="Li S."/>
            <person name="Dong L."/>
            <person name="Huang Y."/>
            <person name="Li L."/>
            <person name="Xi Y."/>
            <person name="Qi Q."/>
            <person name="Li W."/>
            <person name="Zhang B."/>
            <person name="Hu W."/>
            <person name="Zhang Y."/>
            <person name="Tian X."/>
            <person name="Jiao Y."/>
            <person name="Liang X."/>
            <person name="Jin J."/>
            <person name="Gao L."/>
            <person name="Zheng W."/>
            <person name="Hao B."/>
            <person name="Liu S."/>
            <person name="Wang W."/>
            <person name="Yuan L."/>
            <person name="Cao M."/>
            <person name="McDermott J."/>
            <person name="Samudrala R."/>
            <person name="Wang J."/>
            <person name="Wong G.K."/>
            <person name="Yang H."/>
        </authorList>
    </citation>
    <scope>NUCLEOTIDE SEQUENCE [LARGE SCALE GENOMIC DNA]</scope>
    <source>
        <strain evidence="3">cv. 93-11</strain>
    </source>
</reference>
<feature type="region of interest" description="Disordered" evidence="1">
    <location>
        <begin position="1"/>
        <end position="87"/>
    </location>
</feature>
<gene>
    <name evidence="2" type="ORF">OsI_33919</name>
</gene>
<keyword evidence="3" id="KW-1185">Reference proteome</keyword>
<dbReference type="Gramene" id="BGIOSGA031753-TA">
    <property type="protein sequence ID" value="BGIOSGA031753-PA"/>
    <property type="gene ID" value="BGIOSGA031753"/>
</dbReference>
<protein>
    <submittedName>
        <fullName evidence="2">Uncharacterized protein</fullName>
    </submittedName>
</protein>
<organism evidence="2 3">
    <name type="scientific">Oryza sativa subsp. indica</name>
    <name type="common">Rice</name>
    <dbReference type="NCBI Taxonomy" id="39946"/>
    <lineage>
        <taxon>Eukaryota</taxon>
        <taxon>Viridiplantae</taxon>
        <taxon>Streptophyta</taxon>
        <taxon>Embryophyta</taxon>
        <taxon>Tracheophyta</taxon>
        <taxon>Spermatophyta</taxon>
        <taxon>Magnoliopsida</taxon>
        <taxon>Liliopsida</taxon>
        <taxon>Poales</taxon>
        <taxon>Poaceae</taxon>
        <taxon>BOP clade</taxon>
        <taxon>Oryzoideae</taxon>
        <taxon>Oryzeae</taxon>
        <taxon>Oryzinae</taxon>
        <taxon>Oryza</taxon>
        <taxon>Oryza sativa</taxon>
    </lineage>
</organism>
<feature type="compositionally biased region" description="Pro residues" evidence="1">
    <location>
        <begin position="58"/>
        <end position="70"/>
    </location>
</feature>
<feature type="compositionally biased region" description="Low complexity" evidence="1">
    <location>
        <begin position="32"/>
        <end position="41"/>
    </location>
</feature>
<proteinExistence type="predicted"/>
<dbReference type="HOGENOM" id="CLU_1848401_0_0_1"/>
<sequence length="139" mass="15353">MANRLGPYGRKIDPRDSQPSTQVATSEPRPPALLGSKSSPSASPPQPARLRLPARSPLLPPFFFPSPPPASMSSLEREPPLRPPWRSRTVRVDETMTPDWRSTCHGRCSKKEATCPKQQCIVVRFIVKSIISVAISTQI</sequence>
<dbReference type="EMBL" id="CM000135">
    <property type="protein sequence ID" value="EAY78815.1"/>
    <property type="molecule type" value="Genomic_DNA"/>
</dbReference>
<accession>A2Z881</accession>